<dbReference type="CDD" id="cd07438">
    <property type="entry name" value="PHP_HisPPase_AMP"/>
    <property type="match status" value="1"/>
</dbReference>
<dbReference type="OrthoDB" id="9804333at2"/>
<dbReference type="SMART" id="SM00481">
    <property type="entry name" value="POLIIIAc"/>
    <property type="match status" value="1"/>
</dbReference>
<evidence type="ECO:0000313" key="3">
    <source>
        <dbReference type="Proteomes" id="UP000214646"/>
    </source>
</evidence>
<dbReference type="SUPFAM" id="SSF89550">
    <property type="entry name" value="PHP domain-like"/>
    <property type="match status" value="1"/>
</dbReference>
<dbReference type="InterPro" id="IPR016195">
    <property type="entry name" value="Pol/histidinol_Pase-like"/>
</dbReference>
<keyword evidence="3" id="KW-1185">Reference proteome</keyword>
<organism evidence="2 3">
    <name type="scientific">Fimbriiglobus ruber</name>
    <dbReference type="NCBI Taxonomy" id="1908690"/>
    <lineage>
        <taxon>Bacteria</taxon>
        <taxon>Pseudomonadati</taxon>
        <taxon>Planctomycetota</taxon>
        <taxon>Planctomycetia</taxon>
        <taxon>Gemmatales</taxon>
        <taxon>Gemmataceae</taxon>
        <taxon>Fimbriiglobus</taxon>
    </lineage>
</organism>
<dbReference type="AlphaFoldDB" id="A0A225DRB4"/>
<dbReference type="GO" id="GO:0004534">
    <property type="term" value="F:5'-3' RNA exonuclease activity"/>
    <property type="evidence" value="ECO:0007669"/>
    <property type="project" value="TreeGrafter"/>
</dbReference>
<dbReference type="Pfam" id="PF13263">
    <property type="entry name" value="PHP_C"/>
    <property type="match status" value="1"/>
</dbReference>
<dbReference type="Pfam" id="PF02811">
    <property type="entry name" value="PHP"/>
    <property type="match status" value="1"/>
</dbReference>
<dbReference type="InterPro" id="IPR052018">
    <property type="entry name" value="PHP_domain"/>
</dbReference>
<dbReference type="PANTHER" id="PTHR42924">
    <property type="entry name" value="EXONUCLEASE"/>
    <property type="match status" value="1"/>
</dbReference>
<evidence type="ECO:0000313" key="2">
    <source>
        <dbReference type="EMBL" id="OWK43831.1"/>
    </source>
</evidence>
<reference evidence="3" key="1">
    <citation type="submission" date="2017-06" db="EMBL/GenBank/DDBJ databases">
        <title>Genome analysis of Fimbriiglobus ruber SP5, the first member of the order Planctomycetales with confirmed chitinolytic capability.</title>
        <authorList>
            <person name="Ravin N.V."/>
            <person name="Rakitin A.L."/>
            <person name="Ivanova A.A."/>
            <person name="Beletsky A.V."/>
            <person name="Kulichevskaya I.S."/>
            <person name="Mardanov A.V."/>
            <person name="Dedysh S.N."/>
        </authorList>
    </citation>
    <scope>NUCLEOTIDE SEQUENCE [LARGE SCALE GENOMIC DNA]</scope>
    <source>
        <strain evidence="3">SP5</strain>
    </source>
</reference>
<dbReference type="InterPro" id="IPR004013">
    <property type="entry name" value="PHP_dom"/>
</dbReference>
<comment type="caution">
    <text evidence="2">The sequence shown here is derived from an EMBL/GenBank/DDBJ whole genome shotgun (WGS) entry which is preliminary data.</text>
</comment>
<dbReference type="EMBL" id="NIDE01000004">
    <property type="protein sequence ID" value="OWK43831.1"/>
    <property type="molecule type" value="Genomic_DNA"/>
</dbReference>
<dbReference type="GO" id="GO:0035312">
    <property type="term" value="F:5'-3' DNA exonuclease activity"/>
    <property type="evidence" value="ECO:0007669"/>
    <property type="project" value="TreeGrafter"/>
</dbReference>
<gene>
    <name evidence="2" type="ORF">FRUB_03430</name>
</gene>
<dbReference type="Gene3D" id="3.20.20.140">
    <property type="entry name" value="Metal-dependent hydrolases"/>
    <property type="match status" value="1"/>
</dbReference>
<proteinExistence type="predicted"/>
<dbReference type="PANTHER" id="PTHR42924:SF3">
    <property type="entry name" value="POLYMERASE_HISTIDINOL PHOSPHATASE N-TERMINAL DOMAIN-CONTAINING PROTEIN"/>
    <property type="match status" value="1"/>
</dbReference>
<evidence type="ECO:0000259" key="1">
    <source>
        <dbReference type="SMART" id="SM00481"/>
    </source>
</evidence>
<dbReference type="RefSeq" id="WP_088254633.1">
    <property type="nucleotide sequence ID" value="NZ_NIDE01000004.1"/>
</dbReference>
<sequence length="300" mass="31040">MPRGQPFTALCQAIAAHARPIVADLHLHTTASDGEYTPSQVVALAVREGLSAVAVTDHDTLGGLAAAESAAAAFGRGLQVIAGVECSAEFEGREVHILGYHVCPTDTRLLDALEVACARRRKRFQAYLTHLATSGVVLPSGLADTVIAGAVSVGRRHLAGLLVRCGVARSRYDAFRRFLEPSANAVPRTHLIPAADAIRLIRGAGGVASLAHPPAEITETHLGLLRDLGLQAVEVAFPAATAGHAGRLRALAAALGLAVTGGSDCHGPEPTGRVRTIGSKGVTRDELDALRQLSGHSAST</sequence>
<dbReference type="Proteomes" id="UP000214646">
    <property type="component" value="Unassembled WGS sequence"/>
</dbReference>
<name>A0A225DRB4_9BACT</name>
<dbReference type="Gene3D" id="1.10.150.650">
    <property type="match status" value="1"/>
</dbReference>
<feature type="domain" description="Polymerase/histidinol phosphatase N-terminal" evidence="1">
    <location>
        <begin position="23"/>
        <end position="90"/>
    </location>
</feature>
<protein>
    <submittedName>
        <fullName evidence="2">Metal-dependent phosphoesterase (PHP family)</fullName>
    </submittedName>
</protein>
<accession>A0A225DRB4</accession>
<dbReference type="InterPro" id="IPR003141">
    <property type="entry name" value="Pol/His_phosphatase_N"/>
</dbReference>